<feature type="domain" description="NACHT-NTPase and P-loop NTPases N-terminal" evidence="2">
    <location>
        <begin position="28"/>
        <end position="127"/>
    </location>
</feature>
<feature type="domain" description="NACHT-NTPase sigma" evidence="1">
    <location>
        <begin position="174"/>
        <end position="213"/>
    </location>
</feature>
<name>A0ABR4HGB9_9EURO</name>
<organism evidence="3 4">
    <name type="scientific">Aspergillus granulosus</name>
    <dbReference type="NCBI Taxonomy" id="176169"/>
    <lineage>
        <taxon>Eukaryota</taxon>
        <taxon>Fungi</taxon>
        <taxon>Dikarya</taxon>
        <taxon>Ascomycota</taxon>
        <taxon>Pezizomycotina</taxon>
        <taxon>Eurotiomycetes</taxon>
        <taxon>Eurotiomycetidae</taxon>
        <taxon>Eurotiales</taxon>
        <taxon>Aspergillaceae</taxon>
        <taxon>Aspergillus</taxon>
        <taxon>Aspergillus subgen. Nidulantes</taxon>
    </lineage>
</organism>
<dbReference type="Proteomes" id="UP001610334">
    <property type="component" value="Unassembled WGS sequence"/>
</dbReference>
<evidence type="ECO:0000313" key="4">
    <source>
        <dbReference type="Proteomes" id="UP001610334"/>
    </source>
</evidence>
<dbReference type="InterPro" id="IPR031352">
    <property type="entry name" value="SesA"/>
</dbReference>
<comment type="caution">
    <text evidence="3">The sequence shown here is derived from an EMBL/GenBank/DDBJ whole genome shotgun (WGS) entry which is preliminary data.</text>
</comment>
<keyword evidence="4" id="KW-1185">Reference proteome</keyword>
<evidence type="ECO:0000259" key="1">
    <source>
        <dbReference type="Pfam" id="PF17106"/>
    </source>
</evidence>
<evidence type="ECO:0000259" key="2">
    <source>
        <dbReference type="Pfam" id="PF17107"/>
    </source>
</evidence>
<gene>
    <name evidence="3" type="ORF">BJX63DRAFT_199223</name>
</gene>
<reference evidence="3 4" key="1">
    <citation type="submission" date="2024-07" db="EMBL/GenBank/DDBJ databases">
        <title>Section-level genome sequencing and comparative genomics of Aspergillus sections Usti and Cavernicolus.</title>
        <authorList>
            <consortium name="Lawrence Berkeley National Laboratory"/>
            <person name="Nybo J.L."/>
            <person name="Vesth T.C."/>
            <person name="Theobald S."/>
            <person name="Frisvad J.C."/>
            <person name="Larsen T.O."/>
            <person name="Kjaerboelling I."/>
            <person name="Rothschild-Mancinelli K."/>
            <person name="Lyhne E.K."/>
            <person name="Kogle M.E."/>
            <person name="Barry K."/>
            <person name="Clum A."/>
            <person name="Na H."/>
            <person name="Ledsgaard L."/>
            <person name="Lin J."/>
            <person name="Lipzen A."/>
            <person name="Kuo A."/>
            <person name="Riley R."/>
            <person name="Mondo S."/>
            <person name="Labutti K."/>
            <person name="Haridas S."/>
            <person name="Pangalinan J."/>
            <person name="Salamov A.A."/>
            <person name="Simmons B.A."/>
            <person name="Magnuson J.K."/>
            <person name="Chen J."/>
            <person name="Drula E."/>
            <person name="Henrissat B."/>
            <person name="Wiebenga A."/>
            <person name="Lubbers R.J."/>
            <person name="Gomes A.C."/>
            <person name="Makela M.R."/>
            <person name="Stajich J."/>
            <person name="Grigoriev I.V."/>
            <person name="Mortensen U.H."/>
            <person name="De Vries R.P."/>
            <person name="Baker S.E."/>
            <person name="Andersen M.R."/>
        </authorList>
    </citation>
    <scope>NUCLEOTIDE SEQUENCE [LARGE SCALE GENOMIC DNA]</scope>
    <source>
        <strain evidence="3 4">CBS 588.65</strain>
    </source>
</reference>
<evidence type="ECO:0000313" key="3">
    <source>
        <dbReference type="EMBL" id="KAL2814451.1"/>
    </source>
</evidence>
<dbReference type="Pfam" id="PF17107">
    <property type="entry name" value="SesA"/>
    <property type="match status" value="1"/>
</dbReference>
<accession>A0ABR4HGB9</accession>
<dbReference type="Pfam" id="PF17106">
    <property type="entry name" value="NACHT_sigma"/>
    <property type="match status" value="1"/>
</dbReference>
<protein>
    <submittedName>
        <fullName evidence="3">Uncharacterized protein</fullName>
    </submittedName>
</protein>
<dbReference type="EMBL" id="JBFXLT010000033">
    <property type="protein sequence ID" value="KAL2814451.1"/>
    <property type="molecule type" value="Genomic_DNA"/>
</dbReference>
<proteinExistence type="predicted"/>
<sequence length="216" mass="23227">MASTGFTPSLHAAVSSLGAAANASVDSKIPLPDSVRYAGQILRPAHDVLQAVSSLVDPSNITQTEECIRFLEACNVKASLCVEIYRDTTNYSGGQQREPYTIAVRSRGDGNNIEILIEGILGDLRGLTNDPAIRTAMEAHIRSLRSLGLLDEATERLSRILFVSERDAQSRILFSNYGSGIQYNAANGGQNNNNTGNGNFFNGTTFSGPVNFGRNE</sequence>
<dbReference type="InterPro" id="IPR031353">
    <property type="entry name" value="NACHT_sigma"/>
</dbReference>